<evidence type="ECO:0000313" key="3">
    <source>
        <dbReference type="Proteomes" id="UP001589813"/>
    </source>
</evidence>
<gene>
    <name evidence="2" type="ORF">ACFFJP_17185</name>
</gene>
<feature type="domain" description="Bacterial virulence factor lipase N-terminal" evidence="1">
    <location>
        <begin position="52"/>
        <end position="266"/>
    </location>
</feature>
<reference evidence="2 3" key="1">
    <citation type="submission" date="2024-09" db="EMBL/GenBank/DDBJ databases">
        <authorList>
            <person name="Sun Q."/>
            <person name="Mori K."/>
        </authorList>
    </citation>
    <scope>NUCLEOTIDE SEQUENCE [LARGE SCALE GENOMIC DNA]</scope>
    <source>
        <strain evidence="2 3">KCTC 23315</strain>
    </source>
</reference>
<evidence type="ECO:0000313" key="2">
    <source>
        <dbReference type="EMBL" id="MFC0050039.1"/>
    </source>
</evidence>
<comment type="caution">
    <text evidence="2">The sequence shown here is derived from an EMBL/GenBank/DDBJ whole genome shotgun (WGS) entry which is preliminary data.</text>
</comment>
<protein>
    <submittedName>
        <fullName evidence="2">VolA/Pla-1 family phospholipase</fullName>
    </submittedName>
</protein>
<dbReference type="NCBIfam" id="TIGR03502">
    <property type="entry name" value="lipase_Pla1_cef"/>
    <property type="match status" value="1"/>
</dbReference>
<dbReference type="PROSITE" id="PS51257">
    <property type="entry name" value="PROKAR_LIPOPROTEIN"/>
    <property type="match status" value="1"/>
</dbReference>
<dbReference type="InterPro" id="IPR029058">
    <property type="entry name" value="AB_hydrolase_fold"/>
</dbReference>
<keyword evidence="3" id="KW-1185">Reference proteome</keyword>
<evidence type="ECO:0000259" key="1">
    <source>
        <dbReference type="Pfam" id="PF12262"/>
    </source>
</evidence>
<dbReference type="InterPro" id="IPR020009">
    <property type="entry name" value="VolA/Pla-1/cef"/>
</dbReference>
<organism evidence="2 3">
    <name type="scientific">Rheinheimera tilapiae</name>
    <dbReference type="NCBI Taxonomy" id="875043"/>
    <lineage>
        <taxon>Bacteria</taxon>
        <taxon>Pseudomonadati</taxon>
        <taxon>Pseudomonadota</taxon>
        <taxon>Gammaproteobacteria</taxon>
        <taxon>Chromatiales</taxon>
        <taxon>Chromatiaceae</taxon>
        <taxon>Rheinheimera</taxon>
    </lineage>
</organism>
<dbReference type="InterPro" id="IPR025920">
    <property type="entry name" value="Lipase_bact_N"/>
</dbReference>
<dbReference type="EMBL" id="JBHLXP010000005">
    <property type="protein sequence ID" value="MFC0050039.1"/>
    <property type="molecule type" value="Genomic_DNA"/>
</dbReference>
<sequence>MKKLLISLAVTSALGLTGCGGDSLNDIKQDTANNDQVLVPLSRVVFDPTAGKVSVPNDLLFQGTTDGTLVMPGEAVATPNYTDPQTALGALDGWSTQNPFTVELAFAGGVSLDAASASRPDSVRVVEVLMGDPASPDTACRAVPRGVACKSVGQLTFGQDFVTRAVGNSVAVIPLKPLKAATTYILVLTNNLKDSEGRSVAPSTTYELVKQDLATMPLGSEAQRALQGVINSFENAVSTQSIAKNSIIYTAAITTQSTANVLATVKQLMLPSPLNGNNPPKVVVQNTGKLVSDLLFPGATIPDNPADPRFAFKLAQYYAGTISLPYYLGVSTAAAPTAALSTRWTGRCDSGAMIAALTDAQKTALEAGITTPAQMQNDAVCKGASGGALRDFGVDKQRHLTKFNVIPKPNSVQTLQVQMTVPNEAYGLKKPATGWPVVILQHGITGCKESMLAITGALSSQGFATVAIDHPLHGSRGFDVNGDGKKDVTASGAYCQESGNATVYMNLADMLVTRDNLRQSIADMLGLRLGLNFNNTTGLLNTQDVQFMGHSLGAITGASMVALANATTGVAQADALYKVRASTLAMPGGAVANFLLESPEFGNTIKSSVMLGSAALSPGFKAFVDAQKVCVEAATYAGCAARFVDGYLADLTAKGQVAALTAISATFSQFVFAAQTITDAGDPNNYAAMHVAGKTPVHILEVVGNGSTNKSDQVIPNQAVNMPLGGTEPLARLLGAVALPAKAGSYVIERAAIARFTEGDHASILSPTASAAATAEMQRQTASFFLSRGTGIQVTNASVLKAQ</sequence>
<dbReference type="Gene3D" id="3.40.50.1820">
    <property type="entry name" value="alpha/beta hydrolase"/>
    <property type="match status" value="1"/>
</dbReference>
<proteinExistence type="predicted"/>
<accession>A0ABV6BGN5</accession>
<dbReference type="Proteomes" id="UP001589813">
    <property type="component" value="Unassembled WGS sequence"/>
</dbReference>
<dbReference type="Pfam" id="PF12262">
    <property type="entry name" value="Lipase_bact_N"/>
    <property type="match status" value="1"/>
</dbReference>
<name>A0ABV6BGN5_9GAMM</name>
<dbReference type="RefSeq" id="WP_377247062.1">
    <property type="nucleotide sequence ID" value="NZ_JBHLXP010000005.1"/>
</dbReference>
<dbReference type="SUPFAM" id="SSF53474">
    <property type="entry name" value="alpha/beta-Hydrolases"/>
    <property type="match status" value="1"/>
</dbReference>